<comment type="caution">
    <text evidence="1">The sequence shown here is derived from an EMBL/GenBank/DDBJ whole genome shotgun (WGS) entry which is preliminary data.</text>
</comment>
<dbReference type="Proteomes" id="UP000581769">
    <property type="component" value="Unassembled WGS sequence"/>
</dbReference>
<evidence type="ECO:0000313" key="2">
    <source>
        <dbReference type="Proteomes" id="UP000581769"/>
    </source>
</evidence>
<dbReference type="EMBL" id="JACHMG010000001">
    <property type="protein sequence ID" value="MBB4685726.1"/>
    <property type="molecule type" value="Genomic_DNA"/>
</dbReference>
<evidence type="ECO:0000313" key="1">
    <source>
        <dbReference type="EMBL" id="MBB4685726.1"/>
    </source>
</evidence>
<gene>
    <name evidence="1" type="ORF">BJY18_003211</name>
</gene>
<protein>
    <submittedName>
        <fullName evidence="1">Uncharacterized protein</fullName>
    </submittedName>
</protein>
<dbReference type="AlphaFoldDB" id="A0A840ITF1"/>
<reference evidence="1 2" key="1">
    <citation type="submission" date="2020-08" db="EMBL/GenBank/DDBJ databases">
        <title>Sequencing the genomes of 1000 actinobacteria strains.</title>
        <authorList>
            <person name="Klenk H.-P."/>
        </authorList>
    </citation>
    <scope>NUCLEOTIDE SEQUENCE [LARGE SCALE GENOMIC DNA]</scope>
    <source>
        <strain evidence="1 2">DSM 45859</strain>
    </source>
</reference>
<sequence length="81" mass="8792">MSDNATKLHVTFNDRELLGDLGIYQNTATNTAAILHGLTSRGAAVTSAILNETHLTGLQASFLSYLRTCRAWDRPVRCGAE</sequence>
<organism evidence="1 2">
    <name type="scientific">Amycolatopsis jiangsuensis</name>
    <dbReference type="NCBI Taxonomy" id="1181879"/>
    <lineage>
        <taxon>Bacteria</taxon>
        <taxon>Bacillati</taxon>
        <taxon>Actinomycetota</taxon>
        <taxon>Actinomycetes</taxon>
        <taxon>Pseudonocardiales</taxon>
        <taxon>Pseudonocardiaceae</taxon>
        <taxon>Amycolatopsis</taxon>
    </lineage>
</organism>
<keyword evidence="2" id="KW-1185">Reference proteome</keyword>
<name>A0A840ITF1_9PSEU</name>
<dbReference type="RefSeq" id="WP_246458881.1">
    <property type="nucleotide sequence ID" value="NZ_JACHMG010000001.1"/>
</dbReference>
<proteinExistence type="predicted"/>
<accession>A0A840ITF1</accession>